<evidence type="ECO:0000256" key="1">
    <source>
        <dbReference type="ARBA" id="ARBA00004273"/>
    </source>
</evidence>
<proteinExistence type="inferred from homology"/>
<keyword evidence="5" id="KW-0496">Mitochondrion</keyword>
<evidence type="ECO:0000256" key="2">
    <source>
        <dbReference type="ARBA" id="ARBA00009597"/>
    </source>
</evidence>
<keyword evidence="10" id="KW-1185">Reference proteome</keyword>
<dbReference type="PANTHER" id="PTHR10721">
    <property type="entry name" value="MITOCHONDRIAL IMPORT INNER MEMBRANE TRANSLOCASE SUBUNIT TIM44"/>
    <property type="match status" value="1"/>
</dbReference>
<evidence type="ECO:0000313" key="10">
    <source>
        <dbReference type="Proteomes" id="UP001447188"/>
    </source>
</evidence>
<dbReference type="InterPro" id="IPR039544">
    <property type="entry name" value="Tim44-like"/>
</dbReference>
<dbReference type="PANTHER" id="PTHR10721:SF1">
    <property type="entry name" value="MITOCHONDRIAL IMPORT INNER MEMBRANE TRANSLOCASE SUBUNIT TIM44"/>
    <property type="match status" value="1"/>
</dbReference>
<feature type="compositionally biased region" description="Basic and acidic residues" evidence="7">
    <location>
        <begin position="125"/>
        <end position="134"/>
    </location>
</feature>
<accession>A0ABR3GW47</accession>
<keyword evidence="3" id="KW-0999">Mitochondrion inner membrane</keyword>
<evidence type="ECO:0000256" key="7">
    <source>
        <dbReference type="SAM" id="MobiDB-lite"/>
    </source>
</evidence>
<feature type="region of interest" description="Disordered" evidence="7">
    <location>
        <begin position="76"/>
        <end position="149"/>
    </location>
</feature>
<comment type="similarity">
    <text evidence="2">Belongs to the Tim44 family.</text>
</comment>
<dbReference type="Proteomes" id="UP001447188">
    <property type="component" value="Unassembled WGS sequence"/>
</dbReference>
<reference evidence="9 10" key="1">
    <citation type="submission" date="2024-02" db="EMBL/GenBank/DDBJ databases">
        <title>Discinaceae phylogenomics.</title>
        <authorList>
            <person name="Dirks A.C."/>
            <person name="James T.Y."/>
        </authorList>
    </citation>
    <scope>NUCLEOTIDE SEQUENCE [LARGE SCALE GENOMIC DNA]</scope>
    <source>
        <strain evidence="9 10">ACD0624</strain>
    </source>
</reference>
<dbReference type="SUPFAM" id="SSF54427">
    <property type="entry name" value="NTF2-like"/>
    <property type="match status" value="1"/>
</dbReference>
<evidence type="ECO:0000259" key="8">
    <source>
        <dbReference type="SMART" id="SM00978"/>
    </source>
</evidence>
<dbReference type="SMART" id="SM00978">
    <property type="entry name" value="Tim44"/>
    <property type="match status" value="1"/>
</dbReference>
<comment type="subcellular location">
    <subcellularLocation>
        <location evidence="1">Mitochondrion inner membrane</location>
    </subcellularLocation>
</comment>
<dbReference type="InterPro" id="IPR032710">
    <property type="entry name" value="NTF2-like_dom_sf"/>
</dbReference>
<evidence type="ECO:0000313" key="9">
    <source>
        <dbReference type="EMBL" id="KAL0639942.1"/>
    </source>
</evidence>
<evidence type="ECO:0000256" key="6">
    <source>
        <dbReference type="ARBA" id="ARBA00023136"/>
    </source>
</evidence>
<feature type="compositionally biased region" description="Polar residues" evidence="7">
    <location>
        <begin position="167"/>
        <end position="183"/>
    </location>
</feature>
<sequence length="535" mass="60341">MRSARQGISSLNGLARASTRTGGNQRIASSLERRRLYSASIFNSQIVGRRLGSVAWKDVNRSPVILRSQFSTLNQWGDKAKPKEQEKPSEESPEEAKDKEASSTSGKDADKDQEKKEGEEESTEGQEKKDKKEEEEAPPPPPPHGDKSPFAVFYETLQSEFKKSQEWQESTKQLGATAQQFTESPAVRGAREAYGTTAEVAGKVGEKTAETLGRTASAIGKGAAWTWQTPVVKAGRAAVRVTGEGVAKVTKPVRETKVYKDIKQNVEEVIDDGSSSRYGGFLERDERKKQREMREMKGSYKRAEKHEENVNAGTNVTLHKDAAWRESWREFRDSNKVMQSIFSIKRGYEESENPVISVTRNIADRFAGFFAENETAQVIRKFREMDPNFQLEPFLRELREYILPEVLDAYVKGENEVLKAWLSAAQYNVYAALNQQYTVNGLKLDGKVLDIRNVDILSARILEPGEIPVFIVSCRTQEVHVYRDLKTHELRAGVEDKVQQVTYAIGITRIPDEVANPETNGWRLIELQKSARDFI</sequence>
<dbReference type="InterPro" id="IPR007379">
    <property type="entry name" value="Tim44-like_dom"/>
</dbReference>
<protein>
    <submittedName>
        <fullName evidence="9">Protein translocase subunit</fullName>
    </submittedName>
</protein>
<feature type="region of interest" description="Disordered" evidence="7">
    <location>
        <begin position="162"/>
        <end position="190"/>
    </location>
</feature>
<evidence type="ECO:0000256" key="5">
    <source>
        <dbReference type="ARBA" id="ARBA00023128"/>
    </source>
</evidence>
<feature type="compositionally biased region" description="Basic and acidic residues" evidence="7">
    <location>
        <begin position="78"/>
        <end position="118"/>
    </location>
</feature>
<evidence type="ECO:0000256" key="3">
    <source>
        <dbReference type="ARBA" id="ARBA00022792"/>
    </source>
</evidence>
<name>A0ABR3GW47_9PEZI</name>
<keyword evidence="4" id="KW-0809">Transit peptide</keyword>
<feature type="domain" description="Tim44-like" evidence="8">
    <location>
        <begin position="375"/>
        <end position="529"/>
    </location>
</feature>
<organism evidence="9 10">
    <name type="scientific">Discina gigas</name>
    <dbReference type="NCBI Taxonomy" id="1032678"/>
    <lineage>
        <taxon>Eukaryota</taxon>
        <taxon>Fungi</taxon>
        <taxon>Dikarya</taxon>
        <taxon>Ascomycota</taxon>
        <taxon>Pezizomycotina</taxon>
        <taxon>Pezizomycetes</taxon>
        <taxon>Pezizales</taxon>
        <taxon>Discinaceae</taxon>
        <taxon>Discina</taxon>
    </lineage>
</organism>
<dbReference type="Gene3D" id="3.10.450.240">
    <property type="match status" value="1"/>
</dbReference>
<feature type="compositionally biased region" description="Polar residues" evidence="7">
    <location>
        <begin position="1"/>
        <end position="28"/>
    </location>
</feature>
<dbReference type="Pfam" id="PF04280">
    <property type="entry name" value="Tim44"/>
    <property type="match status" value="1"/>
</dbReference>
<gene>
    <name evidence="9" type="primary">TIM44</name>
    <name evidence="9" type="ORF">Q9L58_001034</name>
</gene>
<keyword evidence="6" id="KW-0472">Membrane</keyword>
<comment type="caution">
    <text evidence="9">The sequence shown here is derived from an EMBL/GenBank/DDBJ whole genome shotgun (WGS) entry which is preliminary data.</text>
</comment>
<dbReference type="EMBL" id="JBBBZM010000007">
    <property type="protein sequence ID" value="KAL0639942.1"/>
    <property type="molecule type" value="Genomic_DNA"/>
</dbReference>
<feature type="region of interest" description="Disordered" evidence="7">
    <location>
        <begin position="1"/>
        <end position="30"/>
    </location>
</feature>
<evidence type="ECO:0000256" key="4">
    <source>
        <dbReference type="ARBA" id="ARBA00022946"/>
    </source>
</evidence>